<proteinExistence type="predicted"/>
<comment type="caution">
    <text evidence="2">The sequence shown here is derived from an EMBL/GenBank/DDBJ whole genome shotgun (WGS) entry which is preliminary data.</text>
</comment>
<accession>A0AAN5XKH1</accession>
<evidence type="ECO:0000313" key="3">
    <source>
        <dbReference type="Proteomes" id="UP000461739"/>
    </source>
</evidence>
<name>A0AAN5XKH1_BACCE</name>
<dbReference type="Proteomes" id="UP000461739">
    <property type="component" value="Unassembled WGS sequence"/>
</dbReference>
<dbReference type="Pfam" id="PF13391">
    <property type="entry name" value="HNH_2"/>
    <property type="match status" value="1"/>
</dbReference>
<dbReference type="RefSeq" id="WP_097853930.1">
    <property type="nucleotide sequence ID" value="NZ_JBNTLZ010000002.1"/>
</dbReference>
<dbReference type="GO" id="GO:0004519">
    <property type="term" value="F:endonuclease activity"/>
    <property type="evidence" value="ECO:0007669"/>
    <property type="project" value="UniProtKB-KW"/>
</dbReference>
<dbReference type="AlphaFoldDB" id="A0AAN5XKH1"/>
<sequence length="238" mass="27633">MHKIDSENRYFTKTLLIEANNAAIREGRNRQLRKEYLKSLPDDKVYPIILSLDEHNRGEIRVQIVFDEKCTTDFLDLTKNRYNFLPKAILYKDGTVELESEESINARRLYPVGREYVEKVGRKIIRNSNFRTKVLVAYGNQCAMCHEDDISILVAAHINPAHLCSDDTVNNGICLCKIHDKLYEDGNICVRPNGEIFVQSGKFKLDCDKIRFPDKESNYPSSKRLAQRLDLSLKRYNK</sequence>
<dbReference type="EMBL" id="WBPI01000023">
    <property type="protein sequence ID" value="KAB2447032.1"/>
    <property type="molecule type" value="Genomic_DNA"/>
</dbReference>
<protein>
    <submittedName>
        <fullName evidence="2">HNH endonuclease</fullName>
    </submittedName>
</protein>
<dbReference type="InterPro" id="IPR003615">
    <property type="entry name" value="HNH_nuc"/>
</dbReference>
<feature type="domain" description="HNH nuclease" evidence="1">
    <location>
        <begin position="142"/>
        <end position="190"/>
    </location>
</feature>
<evidence type="ECO:0000259" key="1">
    <source>
        <dbReference type="Pfam" id="PF13391"/>
    </source>
</evidence>
<gene>
    <name evidence="2" type="ORF">F8165_26070</name>
</gene>
<reference evidence="2 3" key="1">
    <citation type="submission" date="2019-10" db="EMBL/GenBank/DDBJ databases">
        <title>Bacillus from the desert of Cuatro Cinegas, Coahuila.</title>
        <authorList>
            <person name="Olmedo-Alvarez G."/>
            <person name="Saldana S."/>
            <person name="Barcelo D."/>
        </authorList>
    </citation>
    <scope>NUCLEOTIDE SEQUENCE [LARGE SCALE GENOMIC DNA]</scope>
    <source>
        <strain evidence="2 3">CH316_11T</strain>
    </source>
</reference>
<evidence type="ECO:0000313" key="2">
    <source>
        <dbReference type="EMBL" id="KAB2447032.1"/>
    </source>
</evidence>
<keyword evidence="2" id="KW-0540">Nuclease</keyword>
<organism evidence="2 3">
    <name type="scientific">Bacillus cereus</name>
    <dbReference type="NCBI Taxonomy" id="1396"/>
    <lineage>
        <taxon>Bacteria</taxon>
        <taxon>Bacillati</taxon>
        <taxon>Bacillota</taxon>
        <taxon>Bacilli</taxon>
        <taxon>Bacillales</taxon>
        <taxon>Bacillaceae</taxon>
        <taxon>Bacillus</taxon>
        <taxon>Bacillus cereus group</taxon>
    </lineage>
</organism>
<keyword evidence="2" id="KW-0378">Hydrolase</keyword>
<keyword evidence="2" id="KW-0255">Endonuclease</keyword>